<organism evidence="2 3">
    <name type="scientific">Candidatus Giovannonibacteria bacterium GW2011_GWB1_47_6b</name>
    <dbReference type="NCBI Taxonomy" id="1618655"/>
    <lineage>
        <taxon>Bacteria</taxon>
        <taxon>Candidatus Giovannoniibacteriota</taxon>
    </lineage>
</organism>
<keyword evidence="1" id="KW-0472">Membrane</keyword>
<dbReference type="Proteomes" id="UP000034682">
    <property type="component" value="Unassembled WGS sequence"/>
</dbReference>
<evidence type="ECO:0000313" key="2">
    <source>
        <dbReference type="EMBL" id="KKU77087.1"/>
    </source>
</evidence>
<dbReference type="EMBL" id="LCOK01000007">
    <property type="protein sequence ID" value="KKU77087.1"/>
    <property type="molecule type" value="Genomic_DNA"/>
</dbReference>
<name>A0A0G1T5R5_9BACT</name>
<evidence type="ECO:0008006" key="4">
    <source>
        <dbReference type="Google" id="ProtNLM"/>
    </source>
</evidence>
<feature type="transmembrane region" description="Helical" evidence="1">
    <location>
        <begin position="44"/>
        <end position="61"/>
    </location>
</feature>
<accession>A0A0G1T5R5</accession>
<protein>
    <recommendedName>
        <fullName evidence="4">DUF5673 domain-containing protein</fullName>
    </recommendedName>
</protein>
<keyword evidence="1" id="KW-0812">Transmembrane</keyword>
<evidence type="ECO:0000313" key="3">
    <source>
        <dbReference type="Proteomes" id="UP000034682"/>
    </source>
</evidence>
<keyword evidence="1" id="KW-1133">Transmembrane helix</keyword>
<evidence type="ECO:0000256" key="1">
    <source>
        <dbReference type="SAM" id="Phobius"/>
    </source>
</evidence>
<proteinExistence type="predicted"/>
<dbReference type="AlphaFoldDB" id="A0A0G1T5R5"/>
<feature type="transmembrane region" description="Helical" evidence="1">
    <location>
        <begin position="20"/>
        <end position="38"/>
    </location>
</feature>
<comment type="caution">
    <text evidence="2">The sequence shown here is derived from an EMBL/GenBank/DDBJ whole genome shotgun (WGS) entry which is preliminary data.</text>
</comment>
<gene>
    <name evidence="2" type="ORF">UY02_C0007G0023</name>
</gene>
<sequence length="158" mass="18301">MPEKEISWSAPEFEHHQKDARWYLASGFFMALFLALAIWQGNFLFAIFVAMAGILFLRFGAQAPHSIEFRLTDAGLEIAGKNLYSYETLFGFAINRLDAHDDGFSELILKKKHRFGTYFKALIPNSKVEETKIFVNKHLPEIEYEASLVEHLSRFFKF</sequence>
<reference evidence="2 3" key="1">
    <citation type="journal article" date="2015" name="Nature">
        <title>rRNA introns, odd ribosomes, and small enigmatic genomes across a large radiation of phyla.</title>
        <authorList>
            <person name="Brown C.T."/>
            <person name="Hug L.A."/>
            <person name="Thomas B.C."/>
            <person name="Sharon I."/>
            <person name="Castelle C.J."/>
            <person name="Singh A."/>
            <person name="Wilkins M.J."/>
            <person name="Williams K.H."/>
            <person name="Banfield J.F."/>
        </authorList>
    </citation>
    <scope>NUCLEOTIDE SEQUENCE [LARGE SCALE GENOMIC DNA]</scope>
</reference>